<gene>
    <name evidence="2" type="ORF">DF182_06410</name>
</gene>
<sequence length="196" mass="22231">MQTILRLAAAALLLALSIPVMAQKIKLVEGDLSALKNEKQLNVEYTYNQLKVGKFDNEDDYIRKKTEEYNQKEAGKGDNWAKAWKDDRKNRFEPKFELLFNENSDIKAGRFPEAKYTLIFHTTFVEPGFNIGIMRKNAYIDAEVLIVETASKKPVAKMSLDNAPGRIFGGFDFDTGVRIQEAYAVSGKKLAKSLNR</sequence>
<evidence type="ECO:0000313" key="3">
    <source>
        <dbReference type="Proteomes" id="UP000253410"/>
    </source>
</evidence>
<feature type="signal peptide" evidence="1">
    <location>
        <begin position="1"/>
        <end position="22"/>
    </location>
</feature>
<dbReference type="OrthoDB" id="1151160at2"/>
<feature type="chain" id="PRO_5016811172" description="DUF4468 domain-containing protein" evidence="1">
    <location>
        <begin position="23"/>
        <end position="196"/>
    </location>
</feature>
<dbReference type="AlphaFoldDB" id="A0A365Y0T0"/>
<organism evidence="2 3">
    <name type="scientific">Chitinophaga flava</name>
    <dbReference type="NCBI Taxonomy" id="2259036"/>
    <lineage>
        <taxon>Bacteria</taxon>
        <taxon>Pseudomonadati</taxon>
        <taxon>Bacteroidota</taxon>
        <taxon>Chitinophagia</taxon>
        <taxon>Chitinophagales</taxon>
        <taxon>Chitinophagaceae</taxon>
        <taxon>Chitinophaga</taxon>
    </lineage>
</organism>
<proteinExistence type="predicted"/>
<accession>A0A365Y0T0</accession>
<comment type="caution">
    <text evidence="2">The sequence shown here is derived from an EMBL/GenBank/DDBJ whole genome shotgun (WGS) entry which is preliminary data.</text>
</comment>
<evidence type="ECO:0008006" key="4">
    <source>
        <dbReference type="Google" id="ProtNLM"/>
    </source>
</evidence>
<protein>
    <recommendedName>
        <fullName evidence="4">DUF4468 domain-containing protein</fullName>
    </recommendedName>
</protein>
<keyword evidence="3" id="KW-1185">Reference proteome</keyword>
<evidence type="ECO:0000256" key="1">
    <source>
        <dbReference type="SAM" id="SignalP"/>
    </source>
</evidence>
<reference evidence="2 3" key="1">
    <citation type="submission" date="2018-05" db="EMBL/GenBank/DDBJ databases">
        <title>Chitinophaga sp. K3CV102501T nov., isolated from isolated from a monsoon evergreen broad-leaved forest soil.</title>
        <authorList>
            <person name="Lv Y."/>
        </authorList>
    </citation>
    <scope>NUCLEOTIDE SEQUENCE [LARGE SCALE GENOMIC DNA]</scope>
    <source>
        <strain evidence="2 3">GDMCC 1.1325</strain>
    </source>
</reference>
<evidence type="ECO:0000313" key="2">
    <source>
        <dbReference type="EMBL" id="RBL92226.1"/>
    </source>
</evidence>
<name>A0A365Y0T0_9BACT</name>
<keyword evidence="1" id="KW-0732">Signal</keyword>
<dbReference type="Proteomes" id="UP000253410">
    <property type="component" value="Unassembled WGS sequence"/>
</dbReference>
<dbReference type="RefSeq" id="WP_113614824.1">
    <property type="nucleotide sequence ID" value="NZ_QFFJ01000001.1"/>
</dbReference>
<dbReference type="EMBL" id="QFFJ01000001">
    <property type="protein sequence ID" value="RBL92226.1"/>
    <property type="molecule type" value="Genomic_DNA"/>
</dbReference>